<protein>
    <submittedName>
        <fullName evidence="1">Uncharacterized protein</fullName>
    </submittedName>
</protein>
<organism evidence="1 2">
    <name type="scientific">Rhodopirellula islandica</name>
    <dbReference type="NCBI Taxonomy" id="595434"/>
    <lineage>
        <taxon>Bacteria</taxon>
        <taxon>Pseudomonadati</taxon>
        <taxon>Planctomycetota</taxon>
        <taxon>Planctomycetia</taxon>
        <taxon>Pirellulales</taxon>
        <taxon>Pirellulaceae</taxon>
        <taxon>Rhodopirellula</taxon>
    </lineage>
</organism>
<dbReference type="PATRIC" id="fig|595434.4.peg.4357"/>
<sequence length="39" mass="4064">MGIHLAFGTTNDLTRTLSGSAGMINHNHVSRLGVRPGCA</sequence>
<gene>
    <name evidence="1" type="ORF">RISK_004586</name>
</gene>
<dbReference type="Proteomes" id="UP000036367">
    <property type="component" value="Unassembled WGS sequence"/>
</dbReference>
<name>A0A0J1ECH3_RHOIS</name>
<evidence type="ECO:0000313" key="2">
    <source>
        <dbReference type="Proteomes" id="UP000036367"/>
    </source>
</evidence>
<proteinExistence type="predicted"/>
<dbReference type="AlphaFoldDB" id="A0A0J1ECH3"/>
<dbReference type="EMBL" id="LECT01000038">
    <property type="protein sequence ID" value="KLU03274.1"/>
    <property type="molecule type" value="Genomic_DNA"/>
</dbReference>
<comment type="caution">
    <text evidence="1">The sequence shown here is derived from an EMBL/GenBank/DDBJ whole genome shotgun (WGS) entry which is preliminary data.</text>
</comment>
<reference evidence="1" key="1">
    <citation type="submission" date="2015-05" db="EMBL/GenBank/DDBJ databases">
        <title>Permanent draft genome of Rhodopirellula islandicus K833.</title>
        <authorList>
            <person name="Kizina J."/>
            <person name="Richter M."/>
            <person name="Glockner F.O."/>
            <person name="Harder J."/>
        </authorList>
    </citation>
    <scope>NUCLEOTIDE SEQUENCE [LARGE SCALE GENOMIC DNA]</scope>
    <source>
        <strain evidence="1">K833</strain>
    </source>
</reference>
<evidence type="ECO:0000313" key="1">
    <source>
        <dbReference type="EMBL" id="KLU03274.1"/>
    </source>
</evidence>
<keyword evidence="2" id="KW-1185">Reference proteome</keyword>
<accession>A0A0J1ECH3</accession>